<protein>
    <recommendedName>
        <fullName evidence="6">EngB-type G domain-containing protein</fullName>
    </recommendedName>
</protein>
<dbReference type="Pfam" id="PF01926">
    <property type="entry name" value="MMR_HSR1"/>
    <property type="match status" value="1"/>
</dbReference>
<keyword evidence="2" id="KW-0547">Nucleotide-binding</keyword>
<evidence type="ECO:0000256" key="1">
    <source>
        <dbReference type="ARBA" id="ARBA00022723"/>
    </source>
</evidence>
<dbReference type="GO" id="GO:0005739">
    <property type="term" value="C:mitochondrion"/>
    <property type="evidence" value="ECO:0007669"/>
    <property type="project" value="TreeGrafter"/>
</dbReference>
<keyword evidence="4" id="KW-0342">GTP-binding</keyword>
<dbReference type="SUPFAM" id="SSF52540">
    <property type="entry name" value="P-loop containing nucleoside triphosphate hydrolases"/>
    <property type="match status" value="1"/>
</dbReference>
<dbReference type="EMBL" id="VIBQ01000009">
    <property type="protein sequence ID" value="KAB8337268.1"/>
    <property type="molecule type" value="Genomic_DNA"/>
</dbReference>
<comment type="caution">
    <text evidence="7">The sequence shown here is derived from an EMBL/GenBank/DDBJ whole genome shotgun (WGS) entry which is preliminary data.</text>
</comment>
<name>A0A5N6KPP1_9ROSI</name>
<evidence type="ECO:0000313" key="7">
    <source>
        <dbReference type="EMBL" id="KAB8337268.1"/>
    </source>
</evidence>
<dbReference type="InterPro" id="IPR030393">
    <property type="entry name" value="G_ENGB_dom"/>
</dbReference>
<feature type="domain" description="EngB-type G" evidence="6">
    <location>
        <begin position="99"/>
        <end position="310"/>
    </location>
</feature>
<dbReference type="InterPro" id="IPR052279">
    <property type="entry name" value="EngB_GTPase"/>
</dbReference>
<gene>
    <name evidence="7" type="ORF">FH972_021570</name>
</gene>
<keyword evidence="3" id="KW-0460">Magnesium</keyword>
<feature type="compositionally biased region" description="Low complexity" evidence="5">
    <location>
        <begin position="29"/>
        <end position="44"/>
    </location>
</feature>
<evidence type="ECO:0000259" key="6">
    <source>
        <dbReference type="PROSITE" id="PS51706"/>
    </source>
</evidence>
<dbReference type="OrthoDB" id="391988at2759"/>
<sequence length="372" mass="40171">MATVRARPSMRRAGYICASCQRQHTATLPPRRAASTATSSTPSTSPTPPPSQPSFASYTQLTPPTPAQLAHAATFFQHPPAPPTHLFSSARFRSLPPSVVPEVSFLGRSNVGKSSLLNALMHRTAGPGLAFTSAKPGRTRALNAFAVGGDVHAVEKGMQGQKVRGPRGETEDLGGGKRYERWVGRGGIVVLDMPGYGKGSREEWGREVLKYLKARQQLRRTFVLIDAEHGPKTTDEDLLLMLRQEGIVHQIILTKIDKVLFPNNKQTPESLTRNMPKLEALADEMRELAMPRSERGLKALGDVLMCSSEKAWPSGGPKKMGIDGVRWAALQAVGLGCDADGGKMAPLEMPILAEMDYATGDGKGNISSSTRR</sequence>
<evidence type="ECO:0000256" key="4">
    <source>
        <dbReference type="ARBA" id="ARBA00023134"/>
    </source>
</evidence>
<evidence type="ECO:0000256" key="5">
    <source>
        <dbReference type="SAM" id="MobiDB-lite"/>
    </source>
</evidence>
<proteinExistence type="predicted"/>
<dbReference type="Gene3D" id="3.40.50.300">
    <property type="entry name" value="P-loop containing nucleotide triphosphate hydrolases"/>
    <property type="match status" value="1"/>
</dbReference>
<dbReference type="GO" id="GO:0046872">
    <property type="term" value="F:metal ion binding"/>
    <property type="evidence" value="ECO:0007669"/>
    <property type="project" value="UniProtKB-KW"/>
</dbReference>
<reference evidence="7 8" key="1">
    <citation type="submission" date="2019-06" db="EMBL/GenBank/DDBJ databases">
        <title>A chromosomal-level reference genome of Carpinus fangiana (Coryloideae, Betulaceae).</title>
        <authorList>
            <person name="Yang X."/>
            <person name="Wang Z."/>
            <person name="Zhang L."/>
            <person name="Hao G."/>
            <person name="Liu J."/>
            <person name="Yang Y."/>
        </authorList>
    </citation>
    <scope>NUCLEOTIDE SEQUENCE [LARGE SCALE GENOMIC DNA]</scope>
    <source>
        <strain evidence="7">Cfa_2016G</strain>
        <tissue evidence="7">Leaf</tissue>
    </source>
</reference>
<evidence type="ECO:0000256" key="3">
    <source>
        <dbReference type="ARBA" id="ARBA00022842"/>
    </source>
</evidence>
<feature type="region of interest" description="Disordered" evidence="5">
    <location>
        <begin position="25"/>
        <end position="62"/>
    </location>
</feature>
<dbReference type="PANTHER" id="PTHR46498">
    <property type="entry name" value="GTP-BINDING PROTEIN 8"/>
    <property type="match status" value="1"/>
</dbReference>
<organism evidence="7 8">
    <name type="scientific">Carpinus fangiana</name>
    <dbReference type="NCBI Taxonomy" id="176857"/>
    <lineage>
        <taxon>Eukaryota</taxon>
        <taxon>Viridiplantae</taxon>
        <taxon>Streptophyta</taxon>
        <taxon>Embryophyta</taxon>
        <taxon>Tracheophyta</taxon>
        <taxon>Spermatophyta</taxon>
        <taxon>Magnoliopsida</taxon>
        <taxon>eudicotyledons</taxon>
        <taxon>Gunneridae</taxon>
        <taxon>Pentapetalae</taxon>
        <taxon>rosids</taxon>
        <taxon>fabids</taxon>
        <taxon>Fagales</taxon>
        <taxon>Betulaceae</taxon>
        <taxon>Carpinus</taxon>
    </lineage>
</organism>
<accession>A0A5N6KPP1</accession>
<dbReference type="PANTHER" id="PTHR46498:SF1">
    <property type="entry name" value="GTP-BINDING PROTEIN 8"/>
    <property type="match status" value="1"/>
</dbReference>
<dbReference type="Proteomes" id="UP000327013">
    <property type="component" value="Unassembled WGS sequence"/>
</dbReference>
<dbReference type="GO" id="GO:0005525">
    <property type="term" value="F:GTP binding"/>
    <property type="evidence" value="ECO:0007669"/>
    <property type="project" value="UniProtKB-KW"/>
</dbReference>
<dbReference type="CDD" id="cd01876">
    <property type="entry name" value="YihA_EngB"/>
    <property type="match status" value="1"/>
</dbReference>
<dbReference type="PROSITE" id="PS51706">
    <property type="entry name" value="G_ENGB"/>
    <property type="match status" value="1"/>
</dbReference>
<dbReference type="AlphaFoldDB" id="A0A5N6KPP1"/>
<keyword evidence="8" id="KW-1185">Reference proteome</keyword>
<keyword evidence="1" id="KW-0479">Metal-binding</keyword>
<dbReference type="InterPro" id="IPR027417">
    <property type="entry name" value="P-loop_NTPase"/>
</dbReference>
<evidence type="ECO:0000313" key="8">
    <source>
        <dbReference type="Proteomes" id="UP000327013"/>
    </source>
</evidence>
<evidence type="ECO:0000256" key="2">
    <source>
        <dbReference type="ARBA" id="ARBA00022741"/>
    </source>
</evidence>
<dbReference type="InterPro" id="IPR006073">
    <property type="entry name" value="GTP-bd"/>
</dbReference>